<evidence type="ECO:0000259" key="1">
    <source>
        <dbReference type="Pfam" id="PF01863"/>
    </source>
</evidence>
<dbReference type="RefSeq" id="WP_267105319.1">
    <property type="nucleotide sequence ID" value="NZ_JAQJCQ010000007.1"/>
</dbReference>
<gene>
    <name evidence="2" type="ORF">PIQ37_10200</name>
</gene>
<dbReference type="Pfam" id="PF01863">
    <property type="entry name" value="YgjP-like"/>
    <property type="match status" value="1"/>
</dbReference>
<protein>
    <submittedName>
        <fullName evidence="2">M48 family metallopeptidase</fullName>
    </submittedName>
</protein>
<comment type="caution">
    <text evidence="2">The sequence shown here is derived from an EMBL/GenBank/DDBJ whole genome shotgun (WGS) entry which is preliminary data.</text>
</comment>
<proteinExistence type="predicted"/>
<name>A0ABU9LAX9_9XANT</name>
<dbReference type="PANTHER" id="PTHR30399:SF1">
    <property type="entry name" value="UTP PYROPHOSPHATASE"/>
    <property type="match status" value="1"/>
</dbReference>
<dbReference type="PANTHER" id="PTHR30399">
    <property type="entry name" value="UNCHARACTERIZED PROTEIN YGJP"/>
    <property type="match status" value="1"/>
</dbReference>
<dbReference type="Proteomes" id="UP001486626">
    <property type="component" value="Unassembled WGS sequence"/>
</dbReference>
<dbReference type="EMBL" id="JAQJCQ010000007">
    <property type="protein sequence ID" value="MEL4891798.1"/>
    <property type="molecule type" value="Genomic_DNA"/>
</dbReference>
<organism evidence="2 3">
    <name type="scientific">Xanthomonas protegens</name>
    <dbReference type="NCBI Taxonomy" id="3380705"/>
    <lineage>
        <taxon>Bacteria</taxon>
        <taxon>Pseudomonadati</taxon>
        <taxon>Pseudomonadota</taxon>
        <taxon>Gammaproteobacteria</taxon>
        <taxon>Lysobacterales</taxon>
        <taxon>Lysobacteraceae</taxon>
        <taxon>Xanthomonas</taxon>
    </lineage>
</organism>
<reference evidence="2 3" key="1">
    <citation type="journal article" date="2024" name="FEMS Microbiol. Lett.">
        <title>Xanthomonas protegens sp. nov., a novel rice seed-associated bacterium, provides in vivo protection against X. oryzae pv. oryzae, the bacterial leaf blight pathogen.</title>
        <authorList>
            <person name="Rana R."/>
            <person name="Sharma A."/>
            <person name="Madhavan V.N."/>
            <person name="Korpole S."/>
            <person name="Sonti R.V."/>
            <person name="Patel H.K."/>
            <person name="Patil P.B."/>
        </authorList>
    </citation>
    <scope>NUCLEOTIDE SEQUENCE [LARGE SCALE GENOMIC DNA]</scope>
    <source>
        <strain evidence="2 3">PPL118</strain>
    </source>
</reference>
<dbReference type="Gene3D" id="3.30.2010.10">
    <property type="entry name" value="Metalloproteases ('zincins'), catalytic domain"/>
    <property type="match status" value="1"/>
</dbReference>
<feature type="domain" description="YgjP-like metallopeptidase" evidence="1">
    <location>
        <begin position="96"/>
        <end position="153"/>
    </location>
</feature>
<evidence type="ECO:0000313" key="2">
    <source>
        <dbReference type="EMBL" id="MEL4891798.1"/>
    </source>
</evidence>
<evidence type="ECO:0000313" key="3">
    <source>
        <dbReference type="Proteomes" id="UP001486626"/>
    </source>
</evidence>
<keyword evidence="3" id="KW-1185">Reference proteome</keyword>
<dbReference type="InterPro" id="IPR053136">
    <property type="entry name" value="UTP_pyrophosphatase-like"/>
</dbReference>
<accession>A0ABU9LAX9</accession>
<dbReference type="InterPro" id="IPR002725">
    <property type="entry name" value="YgjP-like_metallopeptidase"/>
</dbReference>
<sequence>MDTLRYLVGYPPQVLDQVRELIARQRLGDWLRRRYPEANAVRTDRQLYDYTQALKDRCMRSAEPLHKVIYDNRLQAVKHALGTHTTVSRVQGGKLKASREIRIAGVFRDAPAAFLPMIVAHELAHLKESAHNKAFYQLCAHMTPDYHQLEFDLRLYLTQLELAGGSDR</sequence>